<dbReference type="Gene3D" id="3.10.50.40">
    <property type="match status" value="1"/>
</dbReference>
<evidence type="ECO:0000256" key="6">
    <source>
        <dbReference type="RuleBase" id="RU003915"/>
    </source>
</evidence>
<dbReference type="EMBL" id="JGCY01000222">
    <property type="protein sequence ID" value="EXY75853.1"/>
    <property type="molecule type" value="Genomic_DNA"/>
</dbReference>
<dbReference type="InterPro" id="IPR001179">
    <property type="entry name" value="PPIase_FKBP_dom"/>
</dbReference>
<feature type="domain" description="PPIase FKBP-type" evidence="8">
    <location>
        <begin position="87"/>
        <end position="191"/>
    </location>
</feature>
<comment type="caution">
    <text evidence="9">The sequence shown here is derived from an EMBL/GenBank/DDBJ whole genome shotgun (WGS) entry which is preliminary data.</text>
</comment>
<sequence length="193" mass="22379">MNKKIYLLPLLLLALIFVSCEETKEATKFDNWRARNEGYIDSLKTVFDEKTDPELKAFAPGINPKLRIYYKDKTPADRELGDQPFYTDSVEVFYRGYYIFGESFDGNFTGSQPNPDFDVPLKCYVDPFKSTTQTSAYISVISGWGETLQRMKVGQHWIIYLPYEMGYGTKDKDKIPGYSTLIFDIQLQRIVHE</sequence>
<feature type="chain" id="PRO_5001477685" description="Peptidyl-prolyl cis-trans isomerase" evidence="7">
    <location>
        <begin position="22"/>
        <end position="193"/>
    </location>
</feature>
<accession>A0A015UPS3</accession>
<evidence type="ECO:0000256" key="7">
    <source>
        <dbReference type="SAM" id="SignalP"/>
    </source>
</evidence>
<dbReference type="Proteomes" id="UP000020529">
    <property type="component" value="Unassembled WGS sequence"/>
</dbReference>
<comment type="similarity">
    <text evidence="2 6">Belongs to the FKBP-type PPIase family.</text>
</comment>
<organism evidence="9 10">
    <name type="scientific">Bacteroides fragilis str. 3988T(B)14</name>
    <dbReference type="NCBI Taxonomy" id="1339315"/>
    <lineage>
        <taxon>Bacteria</taxon>
        <taxon>Pseudomonadati</taxon>
        <taxon>Bacteroidota</taxon>
        <taxon>Bacteroidia</taxon>
        <taxon>Bacteroidales</taxon>
        <taxon>Bacteroidaceae</taxon>
        <taxon>Bacteroides</taxon>
    </lineage>
</organism>
<evidence type="ECO:0000256" key="1">
    <source>
        <dbReference type="ARBA" id="ARBA00000971"/>
    </source>
</evidence>
<dbReference type="AlphaFoldDB" id="A0A015UPS3"/>
<evidence type="ECO:0000313" key="10">
    <source>
        <dbReference type="Proteomes" id="UP000020529"/>
    </source>
</evidence>
<dbReference type="EC" id="5.2.1.8" evidence="6"/>
<reference evidence="9 10" key="1">
    <citation type="submission" date="2014-02" db="EMBL/GenBank/DDBJ databases">
        <authorList>
            <person name="Sears C."/>
            <person name="Carroll K."/>
            <person name="Sack B.R."/>
            <person name="Qadri F."/>
            <person name="Myers L.L."/>
            <person name="Chung G.-T."/>
            <person name="Escheverria P."/>
            <person name="Fraser C.M."/>
            <person name="Sadzewicz L."/>
            <person name="Shefchek K.A."/>
            <person name="Tallon L."/>
            <person name="Das S.P."/>
            <person name="Daugherty S."/>
            <person name="Mongodin E.F."/>
        </authorList>
    </citation>
    <scope>NUCLEOTIDE SEQUENCE [LARGE SCALE GENOMIC DNA]</scope>
    <source>
        <strain evidence="10">3988T(B)14</strain>
    </source>
</reference>
<protein>
    <recommendedName>
        <fullName evidence="6">Peptidyl-prolyl cis-trans isomerase</fullName>
        <ecNumber evidence="6">5.2.1.8</ecNumber>
    </recommendedName>
</protein>
<comment type="catalytic activity">
    <reaction evidence="1 5 6">
        <text>[protein]-peptidylproline (omega=180) = [protein]-peptidylproline (omega=0)</text>
        <dbReference type="Rhea" id="RHEA:16237"/>
        <dbReference type="Rhea" id="RHEA-COMP:10747"/>
        <dbReference type="Rhea" id="RHEA-COMP:10748"/>
        <dbReference type="ChEBI" id="CHEBI:83833"/>
        <dbReference type="ChEBI" id="CHEBI:83834"/>
        <dbReference type="EC" id="5.2.1.8"/>
    </reaction>
</comment>
<dbReference type="RefSeq" id="WP_008769267.1">
    <property type="nucleotide sequence ID" value="NZ_JGCY01000222.1"/>
</dbReference>
<evidence type="ECO:0000256" key="3">
    <source>
        <dbReference type="ARBA" id="ARBA00023110"/>
    </source>
</evidence>
<proteinExistence type="inferred from homology"/>
<dbReference type="PROSITE" id="PS51257">
    <property type="entry name" value="PROKAR_LIPOPROTEIN"/>
    <property type="match status" value="1"/>
</dbReference>
<feature type="signal peptide" evidence="7">
    <location>
        <begin position="1"/>
        <end position="21"/>
    </location>
</feature>
<dbReference type="PANTHER" id="PTHR43811">
    <property type="entry name" value="FKBP-TYPE PEPTIDYL-PROLYL CIS-TRANS ISOMERASE FKPA"/>
    <property type="match status" value="1"/>
</dbReference>
<dbReference type="InterPro" id="IPR046357">
    <property type="entry name" value="PPIase_dom_sf"/>
</dbReference>
<dbReference type="SUPFAM" id="SSF54534">
    <property type="entry name" value="FKBP-like"/>
    <property type="match status" value="1"/>
</dbReference>
<dbReference type="PATRIC" id="fig|1339315.3.peg.1118"/>
<keyword evidence="4 5" id="KW-0413">Isomerase</keyword>
<evidence type="ECO:0000256" key="2">
    <source>
        <dbReference type="ARBA" id="ARBA00006577"/>
    </source>
</evidence>
<gene>
    <name evidence="9" type="ORF">M124_0301</name>
</gene>
<evidence type="ECO:0000256" key="5">
    <source>
        <dbReference type="PROSITE-ProRule" id="PRU00277"/>
    </source>
</evidence>
<name>A0A015UPS3_BACFG</name>
<evidence type="ECO:0000259" key="8">
    <source>
        <dbReference type="PROSITE" id="PS50059"/>
    </source>
</evidence>
<dbReference type="Pfam" id="PF00254">
    <property type="entry name" value="FKBP_C"/>
    <property type="match status" value="1"/>
</dbReference>
<dbReference type="GO" id="GO:0003755">
    <property type="term" value="F:peptidyl-prolyl cis-trans isomerase activity"/>
    <property type="evidence" value="ECO:0007669"/>
    <property type="project" value="UniProtKB-UniRule"/>
</dbReference>
<keyword evidence="7" id="KW-0732">Signal</keyword>
<evidence type="ECO:0000256" key="4">
    <source>
        <dbReference type="ARBA" id="ARBA00023235"/>
    </source>
</evidence>
<dbReference type="PROSITE" id="PS50059">
    <property type="entry name" value="FKBP_PPIASE"/>
    <property type="match status" value="1"/>
</dbReference>
<dbReference type="PANTHER" id="PTHR43811:SF19">
    <property type="entry name" value="39 KDA FK506-BINDING NUCLEAR PROTEIN"/>
    <property type="match status" value="1"/>
</dbReference>
<keyword evidence="3 5" id="KW-0697">Rotamase</keyword>
<evidence type="ECO:0000313" key="9">
    <source>
        <dbReference type="EMBL" id="EXY75853.1"/>
    </source>
</evidence>